<feature type="region of interest" description="Disordered" evidence="1">
    <location>
        <begin position="305"/>
        <end position="327"/>
    </location>
</feature>
<feature type="compositionally biased region" description="Polar residues" evidence="1">
    <location>
        <begin position="310"/>
        <end position="322"/>
    </location>
</feature>
<organism evidence="3 4">
    <name type="scientific">Coemansia thaxteri</name>
    <dbReference type="NCBI Taxonomy" id="2663907"/>
    <lineage>
        <taxon>Eukaryota</taxon>
        <taxon>Fungi</taxon>
        <taxon>Fungi incertae sedis</taxon>
        <taxon>Zoopagomycota</taxon>
        <taxon>Kickxellomycotina</taxon>
        <taxon>Kickxellomycetes</taxon>
        <taxon>Kickxellales</taxon>
        <taxon>Kickxellaceae</taxon>
        <taxon>Coemansia</taxon>
    </lineage>
</organism>
<name>A0A9W8BBX5_9FUNG</name>
<dbReference type="Gene3D" id="3.40.50.1110">
    <property type="entry name" value="SGNH hydrolase"/>
    <property type="match status" value="1"/>
</dbReference>
<gene>
    <name evidence="3" type="ORF">H4R26_003037</name>
</gene>
<dbReference type="EMBL" id="JANBQF010000216">
    <property type="protein sequence ID" value="KAJ2003498.1"/>
    <property type="molecule type" value="Genomic_DNA"/>
</dbReference>
<dbReference type="OrthoDB" id="1600564at2759"/>
<accession>A0A9W8BBX5</accession>
<keyword evidence="4" id="KW-1185">Reference proteome</keyword>
<keyword evidence="2" id="KW-0812">Transmembrane</keyword>
<feature type="transmembrane region" description="Helical" evidence="2">
    <location>
        <begin position="20"/>
        <end position="40"/>
    </location>
</feature>
<dbReference type="Pfam" id="PF00657">
    <property type="entry name" value="Lipase_GDSL"/>
    <property type="match status" value="1"/>
</dbReference>
<dbReference type="Proteomes" id="UP001150907">
    <property type="component" value="Unassembled WGS sequence"/>
</dbReference>
<dbReference type="AlphaFoldDB" id="A0A9W8BBX5"/>
<evidence type="ECO:0000256" key="1">
    <source>
        <dbReference type="SAM" id="MobiDB-lite"/>
    </source>
</evidence>
<keyword evidence="2" id="KW-0472">Membrane</keyword>
<evidence type="ECO:0000256" key="2">
    <source>
        <dbReference type="SAM" id="Phobius"/>
    </source>
</evidence>
<dbReference type="InterPro" id="IPR001087">
    <property type="entry name" value="GDSL"/>
</dbReference>
<reference evidence="3" key="1">
    <citation type="submission" date="2022-07" db="EMBL/GenBank/DDBJ databases">
        <title>Phylogenomic reconstructions and comparative analyses of Kickxellomycotina fungi.</title>
        <authorList>
            <person name="Reynolds N.K."/>
            <person name="Stajich J.E."/>
            <person name="Barry K."/>
            <person name="Grigoriev I.V."/>
            <person name="Crous P."/>
            <person name="Smith M.E."/>
        </authorList>
    </citation>
    <scope>NUCLEOTIDE SEQUENCE</scope>
    <source>
        <strain evidence="3">IMI 214461</strain>
    </source>
</reference>
<protein>
    <submittedName>
        <fullName evidence="3">Uncharacterized protein</fullName>
    </submittedName>
</protein>
<keyword evidence="2" id="KW-1133">Transmembrane helix</keyword>
<sequence>MHFRPMWPEKIKHSLGSHLYAVYPLFTIISVVIISCRISAVSRAHLWHKIPSPWSTVVAFGDSFSDSGNAAHITGGKYPSEPWYWHHRFSNGPNWIDNLILDLGGLSKIKMRNFAHGAATSDNAFLQGNLLGHQIPGTHQQVRGFMLKSRQSGYPTPDSTLYTVWTGASDCLALGGLGSFNANRNFTTADIHESIFQNILQLERESHNKVSHVLILTPPPVEDMPMVKSEKSSAARPAIQRATESLTRELPYALLERFTTLGRTVMTDNFKTAPMHPPPLLPNHRKRAASPITYYLSVDLPSTYDHTIPNEHNGTKSTTPSRQPRALRKRDNVAADIDGHSHPMPDASHSNIAAIRAKSAASTDKNSGNGRKLEIMVYDAYHFIKHAEENPACFDLNPAMVGQTCGEQHGCYDRVWLDDSNINTSIHYWMARDINVRLHMWHLHTSGVNIQKVFKNSTRAQELELEMLGYACPMRPAPIVF</sequence>
<dbReference type="InterPro" id="IPR036514">
    <property type="entry name" value="SGNH_hydro_sf"/>
</dbReference>
<proteinExistence type="predicted"/>
<evidence type="ECO:0000313" key="3">
    <source>
        <dbReference type="EMBL" id="KAJ2003498.1"/>
    </source>
</evidence>
<evidence type="ECO:0000313" key="4">
    <source>
        <dbReference type="Proteomes" id="UP001150907"/>
    </source>
</evidence>
<dbReference type="GO" id="GO:0016788">
    <property type="term" value="F:hydrolase activity, acting on ester bonds"/>
    <property type="evidence" value="ECO:0007669"/>
    <property type="project" value="InterPro"/>
</dbReference>
<comment type="caution">
    <text evidence="3">The sequence shown here is derived from an EMBL/GenBank/DDBJ whole genome shotgun (WGS) entry which is preliminary data.</text>
</comment>
<dbReference type="SUPFAM" id="SSF52266">
    <property type="entry name" value="SGNH hydrolase"/>
    <property type="match status" value="1"/>
</dbReference>